<name>A0A841R4A9_9FIRM</name>
<dbReference type="AlphaFoldDB" id="A0A841R4A9"/>
<protein>
    <recommendedName>
        <fullName evidence="10">S-adenosylmethionine decarboxylase proenzyme</fullName>
        <shortName evidence="10">AdoMetDC</shortName>
        <shortName evidence="10">SAMDC</shortName>
        <ecNumber evidence="10">4.1.1.50</ecNumber>
    </recommendedName>
    <component>
        <recommendedName>
            <fullName evidence="10">S-adenosylmethionine decarboxylase beta chain</fullName>
        </recommendedName>
    </component>
    <component>
        <recommendedName>
            <fullName evidence="10">S-adenosylmethionine decarboxylase alpha chain</fullName>
        </recommendedName>
    </component>
</protein>
<keyword evidence="1 10" id="KW-0949">S-adenosyl-L-methionine</keyword>
<keyword evidence="6 10" id="KW-0865">Zymogen</keyword>
<evidence type="ECO:0000256" key="7">
    <source>
        <dbReference type="ARBA" id="ARBA00023239"/>
    </source>
</evidence>
<dbReference type="EMBL" id="JACHHI010000002">
    <property type="protein sequence ID" value="MBB6477402.1"/>
    <property type="molecule type" value="Genomic_DNA"/>
</dbReference>
<keyword evidence="2 10" id="KW-0210">Decarboxylase</keyword>
<comment type="PTM">
    <text evidence="10">Is synthesized initially as an inactive proenzyme. Formation of the active enzyme involves a self-maturation process in which the active site pyruvoyl group is generated from an internal serine residue via an autocatalytic post-translational modification. Two non-identical subunits are generated from the proenzyme in this reaction, and the pyruvate is formed at the N-terminus of the alpha chain, which is derived from the carboxyl end of the proenzyme. The post-translation cleavage follows an unusual pathway, termed non-hydrolytic serinolysis, in which the side chain hydroxyl group of the serine supplies its oxygen atom to form the C-terminus of the beta chain, while the remainder of the serine residue undergoes an oxidative deamination to produce ammonia and the pyruvoyl group blocking the N-terminus of the alpha chain.</text>
</comment>
<dbReference type="RefSeq" id="WP_024048327.1">
    <property type="nucleotide sequence ID" value="NZ_CABWNB010000003.1"/>
</dbReference>
<dbReference type="PIRSF" id="PIRSF001356">
    <property type="entry name" value="SAM_decarboxylas"/>
    <property type="match status" value="1"/>
</dbReference>
<evidence type="ECO:0000256" key="1">
    <source>
        <dbReference type="ARBA" id="ARBA00022691"/>
    </source>
</evidence>
<keyword evidence="7 10" id="KW-0456">Lyase</keyword>
<comment type="similarity">
    <text evidence="10">Belongs to the prokaryotic AdoMetDC family. Type 2 subfamily.</text>
</comment>
<evidence type="ECO:0000313" key="11">
    <source>
        <dbReference type="EMBL" id="MBB6477402.1"/>
    </source>
</evidence>
<dbReference type="Proteomes" id="UP000591941">
    <property type="component" value="Unassembled WGS sequence"/>
</dbReference>
<dbReference type="GO" id="GO:0008295">
    <property type="term" value="P:spermidine biosynthetic process"/>
    <property type="evidence" value="ECO:0007669"/>
    <property type="project" value="UniProtKB-UniRule"/>
</dbReference>
<comment type="pathway">
    <text evidence="10">Amine and polyamine biosynthesis; S-adenosylmethioninamine biosynthesis; S-adenosylmethioninamine from S-adenosyl-L-methionine: step 1/1.</text>
</comment>
<feature type="modified residue" description="Pyruvic acid (Ser); by autocatalysis" evidence="10">
    <location>
        <position position="106"/>
    </location>
</feature>
<dbReference type="HAMAP" id="MF_00465">
    <property type="entry name" value="AdoMetDC_2"/>
    <property type="match status" value="1"/>
</dbReference>
<dbReference type="SUPFAM" id="SSF56276">
    <property type="entry name" value="S-adenosylmethionine decarboxylase"/>
    <property type="match status" value="1"/>
</dbReference>
<dbReference type="InterPro" id="IPR003826">
    <property type="entry name" value="AdoMetDC_fam_prok"/>
</dbReference>
<gene>
    <name evidence="10" type="primary">speD</name>
    <name evidence="11" type="ORF">HNR45_000432</name>
</gene>
<comment type="subunit">
    <text evidence="10">Heterooctamer of four alpha and four beta chains arranged as a tetramer of alpha/beta heterodimers.</text>
</comment>
<dbReference type="InterPro" id="IPR009165">
    <property type="entry name" value="S-AdoMet_deCO2ase_bac"/>
</dbReference>
<dbReference type="InterPro" id="IPR016067">
    <property type="entry name" value="S-AdoMet_deCO2ase_core"/>
</dbReference>
<feature type="active site" description="Proton acceptor; for processing activity" evidence="10">
    <location>
        <position position="111"/>
    </location>
</feature>
<dbReference type="EC" id="4.1.1.50" evidence="10"/>
<keyword evidence="9 10" id="KW-0670">Pyruvate</keyword>
<dbReference type="Pfam" id="PF02675">
    <property type="entry name" value="AdoMet_dc"/>
    <property type="match status" value="1"/>
</dbReference>
<reference evidence="11 12" key="1">
    <citation type="submission" date="2020-08" db="EMBL/GenBank/DDBJ databases">
        <title>Genomic Encyclopedia of Type Strains, Phase IV (KMG-IV): sequencing the most valuable type-strain genomes for metagenomic binning, comparative biology and taxonomic classification.</title>
        <authorList>
            <person name="Goeker M."/>
        </authorList>
    </citation>
    <scope>NUCLEOTIDE SEQUENCE [LARGE SCALE GENOMIC DNA]</scope>
    <source>
        <strain evidence="11 12">DSM 21255</strain>
    </source>
</reference>
<keyword evidence="12" id="KW-1185">Reference proteome</keyword>
<evidence type="ECO:0000256" key="3">
    <source>
        <dbReference type="ARBA" id="ARBA00022813"/>
    </source>
</evidence>
<organism evidence="11 12">
    <name type="scientific">Negativicoccus succinicivorans</name>
    <dbReference type="NCBI Taxonomy" id="620903"/>
    <lineage>
        <taxon>Bacteria</taxon>
        <taxon>Bacillati</taxon>
        <taxon>Bacillota</taxon>
        <taxon>Negativicutes</taxon>
        <taxon>Veillonellales</taxon>
        <taxon>Veillonellaceae</taxon>
        <taxon>Negativicoccus</taxon>
    </lineage>
</organism>
<feature type="chain" id="PRO_5033175982" description="S-adenosylmethionine decarboxylase alpha chain" evidence="10">
    <location>
        <begin position="106"/>
        <end position="261"/>
    </location>
</feature>
<keyword evidence="5 10" id="KW-0620">Polyamine biosynthesis</keyword>
<feature type="chain" id="PRO_5033175983" description="S-adenosylmethionine decarboxylase beta chain" evidence="10">
    <location>
        <begin position="1"/>
        <end position="105"/>
    </location>
</feature>
<evidence type="ECO:0000256" key="2">
    <source>
        <dbReference type="ARBA" id="ARBA00022793"/>
    </source>
</evidence>
<comment type="function">
    <text evidence="10">Catalyzes the decarboxylation of S-adenosylmethionine to S-adenosylmethioninamine (dcAdoMet), the propylamine donor required for the synthesis of the polyamines spermine and spermidine from the diamine putrescine.</text>
</comment>
<dbReference type="GeneID" id="93485709"/>
<feature type="site" description="Cleavage (non-hydrolytic); by autolysis" evidence="10">
    <location>
        <begin position="105"/>
        <end position="106"/>
    </location>
</feature>
<dbReference type="OrthoDB" id="5290709at2"/>
<feature type="active site" description="Schiff-base intermediate with substrate; via pyruvic acid" evidence="10">
    <location>
        <position position="106"/>
    </location>
</feature>
<comment type="caution">
    <text evidence="11">The sequence shown here is derived from an EMBL/GenBank/DDBJ whole genome shotgun (WGS) entry which is preliminary data.</text>
</comment>
<keyword evidence="8 10" id="KW-0704">Schiff base</keyword>
<dbReference type="PANTHER" id="PTHR33866">
    <property type="entry name" value="S-ADENOSYLMETHIONINE DECARBOXYLASE PROENZYME"/>
    <property type="match status" value="1"/>
</dbReference>
<proteinExistence type="inferred from homology"/>
<dbReference type="PANTHER" id="PTHR33866:SF1">
    <property type="entry name" value="S-ADENOSYLMETHIONINE DECARBOXYLASE PROENZYME"/>
    <property type="match status" value="1"/>
</dbReference>
<dbReference type="NCBIfam" id="TIGR03331">
    <property type="entry name" value="SAM_DCase_Eco"/>
    <property type="match status" value="1"/>
</dbReference>
<dbReference type="GO" id="GO:0005829">
    <property type="term" value="C:cytosol"/>
    <property type="evidence" value="ECO:0007669"/>
    <property type="project" value="TreeGrafter"/>
</dbReference>
<keyword evidence="4 10" id="KW-0745">Spermidine biosynthesis</keyword>
<evidence type="ECO:0000313" key="12">
    <source>
        <dbReference type="Proteomes" id="UP000591941"/>
    </source>
</evidence>
<dbReference type="UniPathway" id="UPA00331">
    <property type="reaction ID" value="UER00451"/>
</dbReference>
<evidence type="ECO:0000256" key="4">
    <source>
        <dbReference type="ARBA" id="ARBA00023066"/>
    </source>
</evidence>
<feature type="active site" description="Proton donor; for catalytic activity" evidence="10">
    <location>
        <position position="134"/>
    </location>
</feature>
<evidence type="ECO:0000256" key="9">
    <source>
        <dbReference type="ARBA" id="ARBA00023317"/>
    </source>
</evidence>
<keyword evidence="3 10" id="KW-0068">Autocatalytic cleavage</keyword>
<dbReference type="Gene3D" id="3.60.90.10">
    <property type="entry name" value="S-adenosylmethionine decarboxylase"/>
    <property type="match status" value="1"/>
</dbReference>
<dbReference type="GO" id="GO:0004014">
    <property type="term" value="F:adenosylmethionine decarboxylase activity"/>
    <property type="evidence" value="ECO:0007669"/>
    <property type="project" value="UniProtKB-UniRule"/>
</dbReference>
<accession>A0A841R4A9</accession>
<evidence type="ECO:0000256" key="8">
    <source>
        <dbReference type="ARBA" id="ARBA00023270"/>
    </source>
</evidence>
<comment type="catalytic activity">
    <reaction evidence="10">
        <text>S-adenosyl-L-methionine + H(+) = S-adenosyl 3-(methylsulfanyl)propylamine + CO2</text>
        <dbReference type="Rhea" id="RHEA:15981"/>
        <dbReference type="ChEBI" id="CHEBI:15378"/>
        <dbReference type="ChEBI" id="CHEBI:16526"/>
        <dbReference type="ChEBI" id="CHEBI:57443"/>
        <dbReference type="ChEBI" id="CHEBI:59789"/>
        <dbReference type="EC" id="4.1.1.50"/>
    </reaction>
</comment>
<evidence type="ECO:0000256" key="6">
    <source>
        <dbReference type="ARBA" id="ARBA00023145"/>
    </source>
</evidence>
<evidence type="ECO:0000256" key="5">
    <source>
        <dbReference type="ARBA" id="ARBA00023115"/>
    </source>
</evidence>
<comment type="cofactor">
    <cofactor evidence="10">
        <name>pyruvate</name>
        <dbReference type="ChEBI" id="CHEBI:15361"/>
    </cofactor>
    <text evidence="10">Binds 1 pyruvoyl group covalently per subunit.</text>
</comment>
<sequence>MTTKKTRKLKLYGFNNLTKTLSFNMYDVCYATSEEQQEQYIAYIDEMYNAERLTETLCEVSDIIGAHVLNIAAQDYDPQGASVTMLIAEGHPGIAKEDVVAHLDKSHITVHTYPERHPQRGVCTFRADIDVSTCGEISPLKALNFLLKRFAPDIAIMDYRVRGFTRDVNGKKIYIDHRMQAISHYIEAALRNRYNIVDVNMYQENIFHCKMMVKDFDLDDYLFDQTRADLSASAAQKVRRQLRQEMTEIYYGRNLPAIKGV</sequence>
<evidence type="ECO:0000256" key="10">
    <source>
        <dbReference type="HAMAP-Rule" id="MF_00465"/>
    </source>
</evidence>